<evidence type="ECO:0000256" key="5">
    <source>
        <dbReference type="ARBA" id="ARBA00023136"/>
    </source>
</evidence>
<organism evidence="6 7">
    <name type="scientific">Thermoanaerobacter thermohydrosulfuricus</name>
    <name type="common">Clostridium thermohydrosulfuricum</name>
    <dbReference type="NCBI Taxonomy" id="1516"/>
    <lineage>
        <taxon>Bacteria</taxon>
        <taxon>Bacillati</taxon>
        <taxon>Bacillota</taxon>
        <taxon>Clostridia</taxon>
        <taxon>Thermoanaerobacterales</taxon>
        <taxon>Thermoanaerobacteraceae</taxon>
        <taxon>Thermoanaerobacter</taxon>
    </lineage>
</organism>
<dbReference type="NCBIfam" id="NF037997">
    <property type="entry name" value="Na_Pi_symport"/>
    <property type="match status" value="1"/>
</dbReference>
<proteinExistence type="predicted"/>
<evidence type="ECO:0000256" key="3">
    <source>
        <dbReference type="ARBA" id="ARBA00022692"/>
    </source>
</evidence>
<dbReference type="Pfam" id="PF02690">
    <property type="entry name" value="Na_Pi_cotrans"/>
    <property type="match status" value="2"/>
</dbReference>
<dbReference type="AlphaFoldDB" id="A0A1G7SZW0"/>
<keyword evidence="3" id="KW-0812">Transmembrane</keyword>
<name>A0A1G7SZW0_THETY</name>
<keyword evidence="2" id="KW-1003">Cell membrane</keyword>
<dbReference type="GO" id="GO:0005886">
    <property type="term" value="C:plasma membrane"/>
    <property type="evidence" value="ECO:0007669"/>
    <property type="project" value="UniProtKB-SubCell"/>
</dbReference>
<gene>
    <name evidence="6" type="ORF">SAMN04244560_02084</name>
</gene>
<reference evidence="6 7" key="1">
    <citation type="submission" date="2016-10" db="EMBL/GenBank/DDBJ databases">
        <authorList>
            <person name="de Groot N.N."/>
        </authorList>
    </citation>
    <scope>NUCLEOTIDE SEQUENCE [LARGE SCALE GENOMIC DNA]</scope>
    <source>
        <strain evidence="6 7">DSM 569</strain>
    </source>
</reference>
<dbReference type="PANTHER" id="PTHR10010:SF46">
    <property type="entry name" value="SODIUM-DEPENDENT PHOSPHATE TRANSPORT PROTEIN 2B"/>
    <property type="match status" value="1"/>
</dbReference>
<keyword evidence="4" id="KW-1133">Transmembrane helix</keyword>
<dbReference type="RefSeq" id="WP_004400573.1">
    <property type="nucleotide sequence ID" value="NZ_FNBS01000058.1"/>
</dbReference>
<sequence length="308" mass="33637">MIISLIYFAAGIGVFIWGIFTLTRGLKVFSQQKISQIINNFASNLLKSIIIGFFITLIIQSSSMVTVIAVTMAGAELLTLKSAAGIIIGSNIGTTIAVQLYAFNLFKIAPYLVFIGSVLHFQNCNTKLKFVGNVFLGFGLVFYGLKIMELATMPLKKNSNFELISANLSNPFWGILAGIITALILQSSNVGIATLQVLVSSQLITLPQALPIIYGLNIGTCSEAIILSFASNKEGKKIALFNIFLNIGGTILFLPFTNFFAEFLKLISPHNPLRQVANAHTFFNLFSALLIIPFLKQLFVLIDKLVNK</sequence>
<dbReference type="GO" id="GO:0005436">
    <property type="term" value="F:sodium:phosphate symporter activity"/>
    <property type="evidence" value="ECO:0007669"/>
    <property type="project" value="InterPro"/>
</dbReference>
<protein>
    <submittedName>
        <fullName evidence="6">Phosphate:Na+ symporter</fullName>
    </submittedName>
</protein>
<accession>A0A1G7SZW0</accession>
<dbReference type="EMBL" id="FNBS01000058">
    <property type="protein sequence ID" value="SDG28636.1"/>
    <property type="molecule type" value="Genomic_DNA"/>
</dbReference>
<keyword evidence="5" id="KW-0472">Membrane</keyword>
<evidence type="ECO:0000313" key="7">
    <source>
        <dbReference type="Proteomes" id="UP000183404"/>
    </source>
</evidence>
<comment type="subcellular location">
    <subcellularLocation>
        <location evidence="1">Cell membrane</location>
        <topology evidence="1">Multi-pass membrane protein</topology>
    </subcellularLocation>
</comment>
<dbReference type="Proteomes" id="UP000183404">
    <property type="component" value="Unassembled WGS sequence"/>
</dbReference>
<evidence type="ECO:0000256" key="1">
    <source>
        <dbReference type="ARBA" id="ARBA00004651"/>
    </source>
</evidence>
<dbReference type="GO" id="GO:0044341">
    <property type="term" value="P:sodium-dependent phosphate transport"/>
    <property type="evidence" value="ECO:0007669"/>
    <property type="project" value="InterPro"/>
</dbReference>
<dbReference type="InterPro" id="IPR003841">
    <property type="entry name" value="Na/Pi_transpt"/>
</dbReference>
<dbReference type="PANTHER" id="PTHR10010">
    <property type="entry name" value="SOLUTE CARRIER FAMILY 34 SODIUM PHOSPHATE , MEMBER 2-RELATED"/>
    <property type="match status" value="1"/>
</dbReference>
<evidence type="ECO:0000256" key="2">
    <source>
        <dbReference type="ARBA" id="ARBA00022475"/>
    </source>
</evidence>
<evidence type="ECO:0000256" key="4">
    <source>
        <dbReference type="ARBA" id="ARBA00022989"/>
    </source>
</evidence>
<evidence type="ECO:0000313" key="6">
    <source>
        <dbReference type="EMBL" id="SDG28636.1"/>
    </source>
</evidence>